<dbReference type="GO" id="GO:0004402">
    <property type="term" value="F:histone acetyltransferase activity"/>
    <property type="evidence" value="ECO:0007669"/>
    <property type="project" value="TreeGrafter"/>
</dbReference>
<dbReference type="Gene3D" id="3.40.630.30">
    <property type="match status" value="1"/>
</dbReference>
<comment type="similarity">
    <text evidence="6">Belongs to the acetyltransferase family. NAA60 subfamily.</text>
</comment>
<dbReference type="PROSITE" id="PS51186">
    <property type="entry name" value="GNAT"/>
    <property type="match status" value="1"/>
</dbReference>
<name>A0A484NMJ1_9ASTE</name>
<dbReference type="PANTHER" id="PTHR14744">
    <property type="entry name" value="N-ALPHA-ACETYLTRANSFERASE 60"/>
    <property type="match status" value="1"/>
</dbReference>
<accession>A0A484NMJ1</accession>
<organism evidence="12 13">
    <name type="scientific">Cuscuta campestris</name>
    <dbReference type="NCBI Taxonomy" id="132261"/>
    <lineage>
        <taxon>Eukaryota</taxon>
        <taxon>Viridiplantae</taxon>
        <taxon>Streptophyta</taxon>
        <taxon>Embryophyta</taxon>
        <taxon>Tracheophyta</taxon>
        <taxon>Spermatophyta</taxon>
        <taxon>Magnoliopsida</taxon>
        <taxon>eudicotyledons</taxon>
        <taxon>Gunneridae</taxon>
        <taxon>Pentapetalae</taxon>
        <taxon>asterids</taxon>
        <taxon>lamiids</taxon>
        <taxon>Solanales</taxon>
        <taxon>Convolvulaceae</taxon>
        <taxon>Cuscuteae</taxon>
        <taxon>Cuscuta</taxon>
        <taxon>Cuscuta subgen. Grammica</taxon>
        <taxon>Cuscuta sect. Cleistogrammica</taxon>
    </lineage>
</organism>
<evidence type="ECO:0000256" key="8">
    <source>
        <dbReference type="ARBA" id="ARBA00026144"/>
    </source>
</evidence>
<evidence type="ECO:0000256" key="9">
    <source>
        <dbReference type="ARBA" id="ARBA00048017"/>
    </source>
</evidence>
<evidence type="ECO:0000256" key="3">
    <source>
        <dbReference type="ARBA" id="ARBA00022829"/>
    </source>
</evidence>
<evidence type="ECO:0000256" key="6">
    <source>
        <dbReference type="ARBA" id="ARBA00025774"/>
    </source>
</evidence>
<evidence type="ECO:0000256" key="2">
    <source>
        <dbReference type="ARBA" id="ARBA00022679"/>
    </source>
</evidence>
<dbReference type="InterPro" id="IPR016181">
    <property type="entry name" value="Acyl_CoA_acyltransferase"/>
</dbReference>
<keyword evidence="4" id="KW-0156">Chromatin regulator</keyword>
<dbReference type="GO" id="GO:0007059">
    <property type="term" value="P:chromosome segregation"/>
    <property type="evidence" value="ECO:0007669"/>
    <property type="project" value="UniProtKB-KW"/>
</dbReference>
<comment type="catalytic activity">
    <reaction evidence="10">
        <text>N-terminal L-methionyl-[transmembrane protein] + acetyl-CoA = N-terminal N(alpha)-acetyl-L-methionyl-[transmembrane protein] + CoA + H(+)</text>
        <dbReference type="Rhea" id="RHEA:50604"/>
        <dbReference type="Rhea" id="RHEA-COMP:12745"/>
        <dbReference type="Rhea" id="RHEA-COMP:12746"/>
        <dbReference type="ChEBI" id="CHEBI:15378"/>
        <dbReference type="ChEBI" id="CHEBI:57287"/>
        <dbReference type="ChEBI" id="CHEBI:57288"/>
        <dbReference type="ChEBI" id="CHEBI:64731"/>
        <dbReference type="ChEBI" id="CHEBI:133414"/>
        <dbReference type="EC" id="2.3.1.259"/>
    </reaction>
</comment>
<dbReference type="GO" id="GO:0000139">
    <property type="term" value="C:Golgi membrane"/>
    <property type="evidence" value="ECO:0007669"/>
    <property type="project" value="TreeGrafter"/>
</dbReference>
<dbReference type="OrthoDB" id="47374at2759"/>
<evidence type="ECO:0000256" key="1">
    <source>
        <dbReference type="ARBA" id="ARBA00013184"/>
    </source>
</evidence>
<dbReference type="SUPFAM" id="SSF55729">
    <property type="entry name" value="Acyl-CoA N-acyltransferases (Nat)"/>
    <property type="match status" value="1"/>
</dbReference>
<proteinExistence type="inferred from homology"/>
<protein>
    <recommendedName>
        <fullName evidence="8">N-alpha-acetyltransferase 60</fullName>
        <ecNumber evidence="7">2.3.1.259</ecNumber>
        <ecNumber evidence="1">2.3.1.48</ecNumber>
    </recommendedName>
</protein>
<reference evidence="12 13" key="1">
    <citation type="submission" date="2018-04" db="EMBL/GenBank/DDBJ databases">
        <authorList>
            <person name="Vogel A."/>
        </authorList>
    </citation>
    <scope>NUCLEOTIDE SEQUENCE [LARGE SCALE GENOMIC DNA]</scope>
</reference>
<dbReference type="CDD" id="cd04301">
    <property type="entry name" value="NAT_SF"/>
    <property type="match status" value="1"/>
</dbReference>
<evidence type="ECO:0000256" key="4">
    <source>
        <dbReference type="ARBA" id="ARBA00022853"/>
    </source>
</evidence>
<evidence type="ECO:0000259" key="11">
    <source>
        <dbReference type="PROSITE" id="PS51186"/>
    </source>
</evidence>
<keyword evidence="3" id="KW-0159">Chromosome partition</keyword>
<keyword evidence="5" id="KW-0012">Acyltransferase</keyword>
<dbReference type="EMBL" id="OOIL02006765">
    <property type="protein sequence ID" value="VFR01588.1"/>
    <property type="molecule type" value="Genomic_DNA"/>
</dbReference>
<feature type="domain" description="N-acetyltransferase" evidence="11">
    <location>
        <begin position="16"/>
        <end position="186"/>
    </location>
</feature>
<dbReference type="InterPro" id="IPR045141">
    <property type="entry name" value="NAA60-like"/>
</dbReference>
<dbReference type="InterPro" id="IPR000182">
    <property type="entry name" value="GNAT_dom"/>
</dbReference>
<dbReference type="Proteomes" id="UP000595140">
    <property type="component" value="Unassembled WGS sequence"/>
</dbReference>
<dbReference type="Pfam" id="PF00583">
    <property type="entry name" value="Acetyltransf_1"/>
    <property type="match status" value="1"/>
</dbReference>
<keyword evidence="13" id="KW-1185">Reference proteome</keyword>
<dbReference type="EC" id="2.3.1.259" evidence="7"/>
<keyword evidence="2" id="KW-0808">Transferase</keyword>
<dbReference type="GO" id="GO:0120518">
    <property type="term" value="F:protein N-terminal-methionine acetyltransferase activity"/>
    <property type="evidence" value="ECO:0007669"/>
    <property type="project" value="UniProtKB-EC"/>
</dbReference>
<dbReference type="AlphaFoldDB" id="A0A484NMJ1"/>
<sequence>MSASAEVEVIPYVPNITIREIKPSDIEVLKKLHDDFFPIKYEDDFFQNVVKHESGMKSWGAVDNNRPDGGTDELIGFLTAQFLLARNSEVGNLKFGPELGVLYISTIGVIKTYRRHGIASSLIREAIEYASKIPTCRAVYLHVISYNQEAVSFYEKMSFKNAGLQEKFYNIEGQDYDAYLFIYYCVKPGGGGCCSSCSIL</sequence>
<evidence type="ECO:0000256" key="10">
    <source>
        <dbReference type="ARBA" id="ARBA00048848"/>
    </source>
</evidence>
<evidence type="ECO:0000313" key="13">
    <source>
        <dbReference type="Proteomes" id="UP000595140"/>
    </source>
</evidence>
<evidence type="ECO:0000313" key="12">
    <source>
        <dbReference type="EMBL" id="VFR01588.1"/>
    </source>
</evidence>
<dbReference type="PANTHER" id="PTHR14744:SF15">
    <property type="entry name" value="N-ALPHA-ACETYLTRANSFERASE 60"/>
    <property type="match status" value="1"/>
</dbReference>
<evidence type="ECO:0000256" key="7">
    <source>
        <dbReference type="ARBA" id="ARBA00026111"/>
    </source>
</evidence>
<dbReference type="EC" id="2.3.1.48" evidence="1"/>
<comment type="catalytic activity">
    <reaction evidence="9">
        <text>L-lysyl-[protein] + acetyl-CoA = N(6)-acetyl-L-lysyl-[protein] + CoA + H(+)</text>
        <dbReference type="Rhea" id="RHEA:45948"/>
        <dbReference type="Rhea" id="RHEA-COMP:9752"/>
        <dbReference type="Rhea" id="RHEA-COMP:10731"/>
        <dbReference type="ChEBI" id="CHEBI:15378"/>
        <dbReference type="ChEBI" id="CHEBI:29969"/>
        <dbReference type="ChEBI" id="CHEBI:57287"/>
        <dbReference type="ChEBI" id="CHEBI:57288"/>
        <dbReference type="ChEBI" id="CHEBI:61930"/>
        <dbReference type="EC" id="2.3.1.48"/>
    </reaction>
</comment>
<evidence type="ECO:0000256" key="5">
    <source>
        <dbReference type="ARBA" id="ARBA00023315"/>
    </source>
</evidence>
<gene>
    <name evidence="12" type="ORF">CCAM_LOCUS43363</name>
</gene>